<evidence type="ECO:0000313" key="2">
    <source>
        <dbReference type="Proteomes" id="UP001152622"/>
    </source>
</evidence>
<evidence type="ECO:0000313" key="1">
    <source>
        <dbReference type="EMBL" id="KAJ8354362.1"/>
    </source>
</evidence>
<dbReference type="AlphaFoldDB" id="A0A9Q1IUU1"/>
<reference evidence="1" key="1">
    <citation type="journal article" date="2023" name="Science">
        <title>Genome structures resolve the early diversification of teleost fishes.</title>
        <authorList>
            <person name="Parey E."/>
            <person name="Louis A."/>
            <person name="Montfort J."/>
            <person name="Bouchez O."/>
            <person name="Roques C."/>
            <person name="Iampietro C."/>
            <person name="Lluch J."/>
            <person name="Castinel A."/>
            <person name="Donnadieu C."/>
            <person name="Desvignes T."/>
            <person name="Floi Bucao C."/>
            <person name="Jouanno E."/>
            <person name="Wen M."/>
            <person name="Mejri S."/>
            <person name="Dirks R."/>
            <person name="Jansen H."/>
            <person name="Henkel C."/>
            <person name="Chen W.J."/>
            <person name="Zahm M."/>
            <person name="Cabau C."/>
            <person name="Klopp C."/>
            <person name="Thompson A.W."/>
            <person name="Robinson-Rechavi M."/>
            <person name="Braasch I."/>
            <person name="Lecointre G."/>
            <person name="Bobe J."/>
            <person name="Postlethwait J.H."/>
            <person name="Berthelot C."/>
            <person name="Roest Crollius H."/>
            <person name="Guiguen Y."/>
        </authorList>
    </citation>
    <scope>NUCLEOTIDE SEQUENCE</scope>
    <source>
        <strain evidence="1">WJC10195</strain>
    </source>
</reference>
<accession>A0A9Q1IUU1</accession>
<dbReference type="EMBL" id="JAINUF010000007">
    <property type="protein sequence ID" value="KAJ8354362.1"/>
    <property type="molecule type" value="Genomic_DNA"/>
</dbReference>
<organism evidence="1 2">
    <name type="scientific">Synaphobranchus kaupii</name>
    <name type="common">Kaup's arrowtooth eel</name>
    <dbReference type="NCBI Taxonomy" id="118154"/>
    <lineage>
        <taxon>Eukaryota</taxon>
        <taxon>Metazoa</taxon>
        <taxon>Chordata</taxon>
        <taxon>Craniata</taxon>
        <taxon>Vertebrata</taxon>
        <taxon>Euteleostomi</taxon>
        <taxon>Actinopterygii</taxon>
        <taxon>Neopterygii</taxon>
        <taxon>Teleostei</taxon>
        <taxon>Anguilliformes</taxon>
        <taxon>Synaphobranchidae</taxon>
        <taxon>Synaphobranchus</taxon>
    </lineage>
</organism>
<gene>
    <name evidence="1" type="ORF">SKAU_G00219290</name>
</gene>
<name>A0A9Q1IUU1_SYNKA</name>
<comment type="caution">
    <text evidence="1">The sequence shown here is derived from an EMBL/GenBank/DDBJ whole genome shotgun (WGS) entry which is preliminary data.</text>
</comment>
<sequence>MCVKRGGLWGHEAGKLRLRARLTHHQAAAQGRSQAETDGELPLAAAHRAEMPGGDRSACGHRLACLLRHNGTGGGVQLETHLISITRVTAWRD</sequence>
<proteinExistence type="predicted"/>
<dbReference type="Proteomes" id="UP001152622">
    <property type="component" value="Chromosome 7"/>
</dbReference>
<protein>
    <submittedName>
        <fullName evidence="1">Uncharacterized protein</fullName>
    </submittedName>
</protein>
<keyword evidence="2" id="KW-1185">Reference proteome</keyword>